<proteinExistence type="inferred from homology"/>
<evidence type="ECO:0000313" key="4">
    <source>
        <dbReference type="EMBL" id="RGP78669.1"/>
    </source>
</evidence>
<reference evidence="4 5" key="1">
    <citation type="journal article" date="2018" name="PLoS Pathog.">
        <title>Evolution of structural diversity of trichothecenes, a family of toxins produced by plant pathogenic and entomopathogenic fungi.</title>
        <authorList>
            <person name="Proctor R.H."/>
            <person name="McCormick S.P."/>
            <person name="Kim H.S."/>
            <person name="Cardoza R.E."/>
            <person name="Stanley A.M."/>
            <person name="Lindo L."/>
            <person name="Kelly A."/>
            <person name="Brown D.W."/>
            <person name="Lee T."/>
            <person name="Vaughan M.M."/>
            <person name="Alexander N.J."/>
            <person name="Busman M."/>
            <person name="Gutierrez S."/>
        </authorList>
    </citation>
    <scope>NUCLEOTIDE SEQUENCE [LARGE SCALE GENOMIC DNA]</scope>
    <source>
        <strain evidence="4 5">NRRL 20695</strain>
    </source>
</reference>
<dbReference type="Pfam" id="PF01370">
    <property type="entry name" value="Epimerase"/>
    <property type="match status" value="1"/>
</dbReference>
<dbReference type="PANTHER" id="PTHR10366">
    <property type="entry name" value="NAD DEPENDENT EPIMERASE/DEHYDRATASE"/>
    <property type="match status" value="1"/>
</dbReference>
<dbReference type="InterPro" id="IPR036291">
    <property type="entry name" value="NAD(P)-bd_dom_sf"/>
</dbReference>
<dbReference type="EMBL" id="PXOG01000060">
    <property type="protein sequence ID" value="RGP78669.1"/>
    <property type="molecule type" value="Genomic_DNA"/>
</dbReference>
<comment type="similarity">
    <text evidence="2">Belongs to the NAD(P)-dependent epimerase/dehydratase family. Dihydroflavonol-4-reductase subfamily.</text>
</comment>
<dbReference type="Proteomes" id="UP000266234">
    <property type="component" value="Unassembled WGS sequence"/>
</dbReference>
<dbReference type="PANTHER" id="PTHR10366:SF562">
    <property type="entry name" value="ALDEHYDE REDUCTASE II (AFU_ORTHOLOGUE AFUA_1G11360)"/>
    <property type="match status" value="1"/>
</dbReference>
<dbReference type="InterPro" id="IPR050425">
    <property type="entry name" value="NAD(P)_dehydrat-like"/>
</dbReference>
<dbReference type="OrthoDB" id="2735536at2759"/>
<sequence>MTDPVTAIPKGSWVLVTAANGHTGSHIVFELLKLGFKVRGTVRDLKSGRWLLDDENVSPYAKRGDMELVVADTSKPNDFDKAVTGVAAIIHVAVIGDLVPDPNVSIPATVESAISVCRSAAKESSVKRFVFTSTFWAATSPTPGISDTITNLDTWNDEAVEAAWAPPPYGPNRILTVYFAAKVEAEKAVWEFVKDRRLPWVVNSVSPCVIMGDPKDEKHLRSVPPQLVRELYLGNIARLQTPAMYYSHVSDVAVVHVAAAVDPEVRGKRIQVLAGSFNWNDALEILRNTYPERQFVDNFIPGDPKLIYQPQSFQTSSQKDEFDFDAIDGIPFELQQVNGRRYMRLAPKQEQQTPLEAMDDTRHVQSAGPVQLIGGAQKDGHTGFARPLSEDEQFLFDFYLNYVIVYGYKACYLEQDESAFHTMMKEVWLPNAMSQPSLMAAIFHVACRNYVIVTSNNATDKYVVKKLQYRLMCLKMAKDAVASEIVASDATIALALLMASESVRPTPFDFL</sequence>
<protein>
    <recommendedName>
        <fullName evidence="3">NAD-dependent epimerase/dehydratase domain-containing protein</fullName>
    </recommendedName>
</protein>
<accession>A0A395T2Q1</accession>
<dbReference type="Gene3D" id="3.40.50.720">
    <property type="entry name" value="NAD(P)-binding Rossmann-like Domain"/>
    <property type="match status" value="1"/>
</dbReference>
<gene>
    <name evidence="4" type="ORF">FLONG3_3206</name>
</gene>
<feature type="domain" description="NAD-dependent epimerase/dehydratase" evidence="3">
    <location>
        <begin position="14"/>
        <end position="265"/>
    </location>
</feature>
<organism evidence="4 5">
    <name type="scientific">Fusarium longipes</name>
    <dbReference type="NCBI Taxonomy" id="694270"/>
    <lineage>
        <taxon>Eukaryota</taxon>
        <taxon>Fungi</taxon>
        <taxon>Dikarya</taxon>
        <taxon>Ascomycota</taxon>
        <taxon>Pezizomycotina</taxon>
        <taxon>Sordariomycetes</taxon>
        <taxon>Hypocreomycetidae</taxon>
        <taxon>Hypocreales</taxon>
        <taxon>Nectriaceae</taxon>
        <taxon>Fusarium</taxon>
    </lineage>
</organism>
<dbReference type="GO" id="GO:0016616">
    <property type="term" value="F:oxidoreductase activity, acting on the CH-OH group of donors, NAD or NADP as acceptor"/>
    <property type="evidence" value="ECO:0007669"/>
    <property type="project" value="TreeGrafter"/>
</dbReference>
<keyword evidence="5" id="KW-1185">Reference proteome</keyword>
<evidence type="ECO:0000256" key="2">
    <source>
        <dbReference type="ARBA" id="ARBA00023445"/>
    </source>
</evidence>
<dbReference type="AlphaFoldDB" id="A0A395T2Q1"/>
<name>A0A395T2Q1_9HYPO</name>
<dbReference type="STRING" id="694270.A0A395T2Q1"/>
<evidence type="ECO:0000313" key="5">
    <source>
        <dbReference type="Proteomes" id="UP000266234"/>
    </source>
</evidence>
<evidence type="ECO:0000256" key="1">
    <source>
        <dbReference type="ARBA" id="ARBA00023002"/>
    </source>
</evidence>
<evidence type="ECO:0000259" key="3">
    <source>
        <dbReference type="Pfam" id="PF01370"/>
    </source>
</evidence>
<dbReference type="InterPro" id="IPR001509">
    <property type="entry name" value="Epimerase_deHydtase"/>
</dbReference>
<comment type="caution">
    <text evidence="4">The sequence shown here is derived from an EMBL/GenBank/DDBJ whole genome shotgun (WGS) entry which is preliminary data.</text>
</comment>
<keyword evidence="1" id="KW-0560">Oxidoreductase</keyword>
<dbReference type="SUPFAM" id="SSF51735">
    <property type="entry name" value="NAD(P)-binding Rossmann-fold domains"/>
    <property type="match status" value="1"/>
</dbReference>